<keyword evidence="3" id="KW-0406">Ion transport</keyword>
<dbReference type="InterPro" id="IPR038495">
    <property type="entry name" value="ATPase_E_C"/>
</dbReference>
<dbReference type="InterPro" id="IPR002842">
    <property type="entry name" value="ATPase_V1_Esu"/>
</dbReference>
<gene>
    <name evidence="4" type="ORF">BSTOLATCC_MIC25385</name>
</gene>
<dbReference type="Gene3D" id="6.10.250.1620">
    <property type="match status" value="1"/>
</dbReference>
<dbReference type="AlphaFoldDB" id="A0AAU9J000"/>
<evidence type="ECO:0000313" key="5">
    <source>
        <dbReference type="Proteomes" id="UP001162131"/>
    </source>
</evidence>
<dbReference type="Proteomes" id="UP001162131">
    <property type="component" value="Unassembled WGS sequence"/>
</dbReference>
<protein>
    <recommendedName>
        <fullName evidence="6">Vacuolar ATP synthase subunit E</fullName>
    </recommendedName>
</protein>
<evidence type="ECO:0008006" key="6">
    <source>
        <dbReference type="Google" id="ProtNLM"/>
    </source>
</evidence>
<dbReference type="Gene3D" id="3.30.2320.30">
    <property type="entry name" value="ATP synthase, E subunit, C-terminal"/>
    <property type="match status" value="1"/>
</dbReference>
<reference evidence="4" key="1">
    <citation type="submission" date="2021-09" db="EMBL/GenBank/DDBJ databases">
        <authorList>
            <consortium name="AG Swart"/>
            <person name="Singh M."/>
            <person name="Singh A."/>
            <person name="Seah K."/>
            <person name="Emmerich C."/>
        </authorList>
    </citation>
    <scope>NUCLEOTIDE SEQUENCE</scope>
    <source>
        <strain evidence="4">ATCC30299</strain>
    </source>
</reference>
<organism evidence="4 5">
    <name type="scientific">Blepharisma stoltei</name>
    <dbReference type="NCBI Taxonomy" id="1481888"/>
    <lineage>
        <taxon>Eukaryota</taxon>
        <taxon>Sar</taxon>
        <taxon>Alveolata</taxon>
        <taxon>Ciliophora</taxon>
        <taxon>Postciliodesmatophora</taxon>
        <taxon>Heterotrichea</taxon>
        <taxon>Heterotrichida</taxon>
        <taxon>Blepharismidae</taxon>
        <taxon>Blepharisma</taxon>
    </lineage>
</organism>
<keyword evidence="2" id="KW-0813">Transport</keyword>
<evidence type="ECO:0000256" key="2">
    <source>
        <dbReference type="ARBA" id="ARBA00022448"/>
    </source>
</evidence>
<accession>A0AAU9J000</accession>
<name>A0AAU9J000_9CILI</name>
<dbReference type="GO" id="GO:0033178">
    <property type="term" value="C:proton-transporting two-sector ATPase complex, catalytic domain"/>
    <property type="evidence" value="ECO:0007669"/>
    <property type="project" value="InterPro"/>
</dbReference>
<evidence type="ECO:0000256" key="3">
    <source>
        <dbReference type="ARBA" id="ARBA00023065"/>
    </source>
</evidence>
<proteinExistence type="inferred from homology"/>
<dbReference type="GO" id="GO:0046961">
    <property type="term" value="F:proton-transporting ATPase activity, rotational mechanism"/>
    <property type="evidence" value="ECO:0007669"/>
    <property type="project" value="InterPro"/>
</dbReference>
<keyword evidence="5" id="KW-1185">Reference proteome</keyword>
<dbReference type="PANTHER" id="PTHR45715">
    <property type="entry name" value="ATPASE H+-TRANSPORTING V1 SUBUNIT E1A-RELATED"/>
    <property type="match status" value="1"/>
</dbReference>
<comment type="similarity">
    <text evidence="1">Belongs to the V-ATPase E subunit family.</text>
</comment>
<evidence type="ECO:0000313" key="4">
    <source>
        <dbReference type="EMBL" id="CAG9320150.1"/>
    </source>
</evidence>
<evidence type="ECO:0000256" key="1">
    <source>
        <dbReference type="ARBA" id="ARBA00005901"/>
    </source>
</evidence>
<comment type="caution">
    <text evidence="4">The sequence shown here is derived from an EMBL/GenBank/DDBJ whole genome shotgun (WGS) entry which is preliminary data.</text>
</comment>
<dbReference type="Pfam" id="PF01991">
    <property type="entry name" value="vATP-synt_E"/>
    <property type="match status" value="1"/>
</dbReference>
<dbReference type="SUPFAM" id="SSF160527">
    <property type="entry name" value="V-type ATPase subunit E-like"/>
    <property type="match status" value="1"/>
</dbReference>
<sequence>MNESDARERIRQMISFVQEEAKEKAREIESKTEHEYNLAKAKHLHNAKEKLTAEYEKKWKQLEVKKRISKSTAINAARMEIMTTRNNCMNQLLEDTKHSILQNIKTNPNQYKDFLKRLLVQSFIKMLEAEITLQCRREDLALIEQVLPEASATYLDMINSQTSGHYSLNVTIDKNNFLPPAPVADSHAASCCGGVILTSQGGLIRCINTIDERLELAFNNTVPLLRKVVFGN</sequence>
<dbReference type="EMBL" id="CAJZBQ010000024">
    <property type="protein sequence ID" value="CAG9320150.1"/>
    <property type="molecule type" value="Genomic_DNA"/>
</dbReference>